<feature type="region of interest" description="Disordered" evidence="7">
    <location>
        <begin position="294"/>
        <end position="322"/>
    </location>
</feature>
<dbReference type="GO" id="GO:0043190">
    <property type="term" value="C:ATP-binding cassette (ABC) transporter complex"/>
    <property type="evidence" value="ECO:0007669"/>
    <property type="project" value="InterPro"/>
</dbReference>
<evidence type="ECO:0000256" key="3">
    <source>
        <dbReference type="ARBA" id="ARBA00022692"/>
    </source>
</evidence>
<reference evidence="9 10" key="1">
    <citation type="submission" date="2014-05" db="EMBL/GenBank/DDBJ databases">
        <title>Cellulosimicrobium funkei U11 genome.</title>
        <authorList>
            <person name="Hu C."/>
            <person name="Gong Y."/>
            <person name="Wan W."/>
            <person name="Jiang M."/>
        </authorList>
    </citation>
    <scope>NUCLEOTIDE SEQUENCE [LARGE SCALE GENOMIC DNA]</scope>
    <source>
        <strain evidence="9 10">U11</strain>
    </source>
</reference>
<evidence type="ECO:0000256" key="2">
    <source>
        <dbReference type="ARBA" id="ARBA00008034"/>
    </source>
</evidence>
<evidence type="ECO:0000256" key="6">
    <source>
        <dbReference type="RuleBase" id="RU003943"/>
    </source>
</evidence>
<dbReference type="EMBL" id="JNBQ01000012">
    <property type="protein sequence ID" value="KLN34621.1"/>
    <property type="molecule type" value="Genomic_DNA"/>
</dbReference>
<dbReference type="SUPFAM" id="SSF81345">
    <property type="entry name" value="ABC transporter involved in vitamin B12 uptake, BtuC"/>
    <property type="match status" value="1"/>
</dbReference>
<evidence type="ECO:0000256" key="7">
    <source>
        <dbReference type="SAM" id="MobiDB-lite"/>
    </source>
</evidence>
<keyword evidence="4 8" id="KW-1133">Transmembrane helix</keyword>
<feature type="transmembrane region" description="Helical" evidence="8">
    <location>
        <begin position="51"/>
        <end position="70"/>
    </location>
</feature>
<keyword evidence="6" id="KW-0813">Transport</keyword>
<dbReference type="RefSeq" id="WP_047233007.1">
    <property type="nucleotide sequence ID" value="NZ_JNBQ01000012.1"/>
</dbReference>
<feature type="compositionally biased region" description="Polar residues" evidence="7">
    <location>
        <begin position="309"/>
        <end position="322"/>
    </location>
</feature>
<organism evidence="9 10">
    <name type="scientific">Cellulosimicrobium funkei</name>
    <dbReference type="NCBI Taxonomy" id="264251"/>
    <lineage>
        <taxon>Bacteria</taxon>
        <taxon>Bacillati</taxon>
        <taxon>Actinomycetota</taxon>
        <taxon>Actinomycetes</taxon>
        <taxon>Micrococcales</taxon>
        <taxon>Promicromonosporaceae</taxon>
        <taxon>Cellulosimicrobium</taxon>
    </lineage>
</organism>
<dbReference type="InterPro" id="IPR037294">
    <property type="entry name" value="ABC_BtuC-like"/>
</dbReference>
<evidence type="ECO:0000256" key="1">
    <source>
        <dbReference type="ARBA" id="ARBA00004141"/>
    </source>
</evidence>
<gene>
    <name evidence="9" type="ORF">FB00_11490</name>
</gene>
<feature type="transmembrane region" description="Helical" evidence="8">
    <location>
        <begin position="261"/>
        <end position="282"/>
    </location>
</feature>
<feature type="transmembrane region" description="Helical" evidence="8">
    <location>
        <begin position="148"/>
        <end position="172"/>
    </location>
</feature>
<dbReference type="PATRIC" id="fig|264251.5.peg.2339"/>
<dbReference type="GO" id="GO:0010043">
    <property type="term" value="P:response to zinc ion"/>
    <property type="evidence" value="ECO:0007669"/>
    <property type="project" value="TreeGrafter"/>
</dbReference>
<feature type="transmembrane region" description="Helical" evidence="8">
    <location>
        <begin position="20"/>
        <end position="39"/>
    </location>
</feature>
<dbReference type="PANTHER" id="PTHR30477:SF0">
    <property type="entry name" value="METAL TRANSPORT SYSTEM MEMBRANE PROTEIN TM_0125-RELATED"/>
    <property type="match status" value="1"/>
</dbReference>
<dbReference type="Pfam" id="PF00950">
    <property type="entry name" value="ABC-3"/>
    <property type="match status" value="1"/>
</dbReference>
<dbReference type="AlphaFoldDB" id="A0A0H2KM92"/>
<evidence type="ECO:0000256" key="4">
    <source>
        <dbReference type="ARBA" id="ARBA00022989"/>
    </source>
</evidence>
<proteinExistence type="inferred from homology"/>
<dbReference type="Gene3D" id="1.10.3470.10">
    <property type="entry name" value="ABC transporter involved in vitamin B12 uptake, BtuC"/>
    <property type="match status" value="1"/>
</dbReference>
<evidence type="ECO:0000256" key="8">
    <source>
        <dbReference type="SAM" id="Phobius"/>
    </source>
</evidence>
<dbReference type="STRING" id="264251.FB00_11490"/>
<name>A0A0H2KM92_9MICO</name>
<comment type="subcellular location">
    <subcellularLocation>
        <location evidence="6">Cell membrane</location>
        <topology evidence="6">Multi-pass membrane protein</topology>
    </subcellularLocation>
    <subcellularLocation>
        <location evidence="1">Membrane</location>
        <topology evidence="1">Multi-pass membrane protein</topology>
    </subcellularLocation>
</comment>
<comment type="similarity">
    <text evidence="2 6">Belongs to the ABC-3 integral membrane protein family.</text>
</comment>
<keyword evidence="5 8" id="KW-0472">Membrane</keyword>
<feature type="transmembrane region" description="Helical" evidence="8">
    <location>
        <begin position="207"/>
        <end position="228"/>
    </location>
</feature>
<dbReference type="PANTHER" id="PTHR30477">
    <property type="entry name" value="ABC-TRANSPORTER METAL-BINDING PROTEIN"/>
    <property type="match status" value="1"/>
</dbReference>
<evidence type="ECO:0000313" key="10">
    <source>
        <dbReference type="Proteomes" id="UP000035265"/>
    </source>
</evidence>
<keyword evidence="10" id="KW-1185">Reference proteome</keyword>
<dbReference type="Proteomes" id="UP000035265">
    <property type="component" value="Unassembled WGS sequence"/>
</dbReference>
<protein>
    <submittedName>
        <fullName evidence="9">ABC transporter</fullName>
    </submittedName>
</protein>
<dbReference type="GO" id="GO:0055085">
    <property type="term" value="P:transmembrane transport"/>
    <property type="evidence" value="ECO:0007669"/>
    <property type="project" value="InterPro"/>
</dbReference>
<comment type="caution">
    <text evidence="9">The sequence shown here is derived from an EMBL/GenBank/DDBJ whole genome shotgun (WGS) entry which is preliminary data.</text>
</comment>
<feature type="transmembrane region" description="Helical" evidence="8">
    <location>
        <begin position="107"/>
        <end position="128"/>
    </location>
</feature>
<evidence type="ECO:0000313" key="9">
    <source>
        <dbReference type="EMBL" id="KLN34621.1"/>
    </source>
</evidence>
<sequence length="322" mass="33033">MTTVFSEISLMLTDPLMQRALLAALLVGVSAPVVGTYLVQRKLSLLGDGIGHVALTGVALGWLVGAAMGVVPNDALAIPGAVVAAVLGAVAIEVVRERGRTSGDLALALLFYGGIAGGVLLIGLAGGSSGSLMQYLFGSISTVTSSDLVLTVVLSAVILLVGLGLRAALFSVSHDEEFARASGLPVRTLNIAVAVVAALTVTVSMRVVGLLLVSALMIVPVAVAQLVTRSFRRTMLVASVVGVVVCVAGLSFTYWNNVSPGATIVVLAIATYLLVAVLRPLWVRRRPRVARDPHPDIPDDVELDLVPSGASNRTPGGESCSA</sequence>
<feature type="transmembrane region" description="Helical" evidence="8">
    <location>
        <begin position="235"/>
        <end position="255"/>
    </location>
</feature>
<dbReference type="InterPro" id="IPR001626">
    <property type="entry name" value="ABC_TroCD"/>
</dbReference>
<feature type="transmembrane region" description="Helical" evidence="8">
    <location>
        <begin position="76"/>
        <end position="95"/>
    </location>
</feature>
<accession>A0A0H2KM92</accession>
<feature type="transmembrane region" description="Helical" evidence="8">
    <location>
        <begin position="184"/>
        <end position="201"/>
    </location>
</feature>
<keyword evidence="3 6" id="KW-0812">Transmembrane</keyword>
<evidence type="ECO:0000256" key="5">
    <source>
        <dbReference type="ARBA" id="ARBA00023136"/>
    </source>
</evidence>